<dbReference type="EMBL" id="JAJJMB010011095">
    <property type="protein sequence ID" value="KAI3904455.1"/>
    <property type="molecule type" value="Genomic_DNA"/>
</dbReference>
<protein>
    <submittedName>
        <fullName evidence="2">Uncharacterized protein</fullName>
    </submittedName>
</protein>
<proteinExistence type="predicted"/>
<sequence length="165" mass="18899">MKKVESDEQEKSIKLRRNFSTNEQSTTGTDAGEPDRNDKDSFIPRQSPRFFGQVQGQELVNIEKESGKQRFPDEDNESKETRRQEMRRAAQRARRSSMSKNERGTSSANEQLAVRTNVGEPDQSGVFQVEYGADIFAVDSDTIPSNKFNFLGFLDLWSRINSMQH</sequence>
<organism evidence="2 3">
    <name type="scientific">Papaver atlanticum</name>
    <dbReference type="NCBI Taxonomy" id="357466"/>
    <lineage>
        <taxon>Eukaryota</taxon>
        <taxon>Viridiplantae</taxon>
        <taxon>Streptophyta</taxon>
        <taxon>Embryophyta</taxon>
        <taxon>Tracheophyta</taxon>
        <taxon>Spermatophyta</taxon>
        <taxon>Magnoliopsida</taxon>
        <taxon>Ranunculales</taxon>
        <taxon>Papaveraceae</taxon>
        <taxon>Papaveroideae</taxon>
        <taxon>Papaver</taxon>
    </lineage>
</organism>
<evidence type="ECO:0000256" key="1">
    <source>
        <dbReference type="SAM" id="MobiDB-lite"/>
    </source>
</evidence>
<gene>
    <name evidence="2" type="ORF">MKW98_014635</name>
</gene>
<accession>A0AAD4SF08</accession>
<feature type="compositionally biased region" description="Basic and acidic residues" evidence="1">
    <location>
        <begin position="61"/>
        <end position="88"/>
    </location>
</feature>
<dbReference type="AlphaFoldDB" id="A0AAD4SF08"/>
<comment type="caution">
    <text evidence="2">The sequence shown here is derived from an EMBL/GenBank/DDBJ whole genome shotgun (WGS) entry which is preliminary data.</text>
</comment>
<evidence type="ECO:0000313" key="2">
    <source>
        <dbReference type="EMBL" id="KAI3904455.1"/>
    </source>
</evidence>
<feature type="region of interest" description="Disordered" evidence="1">
    <location>
        <begin position="1"/>
        <end position="120"/>
    </location>
</feature>
<feature type="compositionally biased region" description="Basic and acidic residues" evidence="1">
    <location>
        <begin position="1"/>
        <end position="13"/>
    </location>
</feature>
<feature type="compositionally biased region" description="Basic and acidic residues" evidence="1">
    <location>
        <begin position="33"/>
        <end position="42"/>
    </location>
</feature>
<feature type="compositionally biased region" description="Polar residues" evidence="1">
    <location>
        <begin position="18"/>
        <end position="29"/>
    </location>
</feature>
<reference evidence="2" key="1">
    <citation type="submission" date="2022-04" db="EMBL/GenBank/DDBJ databases">
        <title>A functionally conserved STORR gene fusion in Papaver species that diverged 16.8 million years ago.</title>
        <authorList>
            <person name="Catania T."/>
        </authorList>
    </citation>
    <scope>NUCLEOTIDE SEQUENCE</scope>
    <source>
        <strain evidence="2">S-188037</strain>
    </source>
</reference>
<dbReference type="Proteomes" id="UP001202328">
    <property type="component" value="Unassembled WGS sequence"/>
</dbReference>
<evidence type="ECO:0000313" key="3">
    <source>
        <dbReference type="Proteomes" id="UP001202328"/>
    </source>
</evidence>
<keyword evidence="3" id="KW-1185">Reference proteome</keyword>
<name>A0AAD4SF08_9MAGN</name>